<evidence type="ECO:0000259" key="10">
    <source>
        <dbReference type="PROSITE" id="PS50110"/>
    </source>
</evidence>
<protein>
    <recommendedName>
        <fullName evidence="3">histidine kinase</fullName>
        <ecNumber evidence="3">2.7.13.3</ecNumber>
    </recommendedName>
</protein>
<dbReference type="Pfam" id="PF00512">
    <property type="entry name" value="HisKA"/>
    <property type="match status" value="1"/>
</dbReference>
<dbReference type="Gene3D" id="6.10.340.10">
    <property type="match status" value="1"/>
</dbReference>
<dbReference type="InterPro" id="IPR011006">
    <property type="entry name" value="CheY-like_superfamily"/>
</dbReference>
<feature type="domain" description="Histidine kinase" evidence="9">
    <location>
        <begin position="301"/>
        <end position="519"/>
    </location>
</feature>
<gene>
    <name evidence="12" type="ORF">HLB44_05715</name>
</gene>
<dbReference type="InterPro" id="IPR001789">
    <property type="entry name" value="Sig_transdc_resp-reg_receiver"/>
</dbReference>
<dbReference type="InterPro" id="IPR005467">
    <property type="entry name" value="His_kinase_dom"/>
</dbReference>
<sequence>MTAPRSSLRRRLLGAMLLTTLAALLFALGAMTTYELRVYHDRWAADLDTQAGLLARTAAPALTFDDARTATENLELLRLQPKVRVAAVYGARGQVFASYRAKDAAEVALPALPGADGISRADGDMVVFKRIIENNQILGTVYLRAQYALVERLADYAGIALVVVAGAMLVALGVSSRLEKVVTRPLLAIADVARNVVQRRDYSRRVERVSDDEVGALAEAFNDMLHEIEQRTQALEASNREKAAEVEERRIAQHEVERLNEQLERRVSERTLQLETSNQELALATEAAERANRAKSEFLSSMSHELRTPLSAIIGFGQLLQGDSSRLTAERRTEFVGHMVRAGKHLLSLINDILNLAQIEAGKLQLTLENVPLVALLGECRTMTEPMGTRRGIRMLFPEQCPLTVVADPTRLKQVLLNLLSNAIKYNRDQGAVVVDCTMVGERRVRISVQDTGHGLRPDQLEALFQPFNRLGQEGGTQEGTGIGLVVTKRLVEQMGGAIGVSSTVGTGSMFWVDLDGSAPAVDVAAAPALPPRPQPATGEGARATVLCVEDNPTNLRLVEEIFAGRDDLQLITAQDGLLGVEMARVYQPDVIVMDNNMPRMTGREAQAILHQDPMTAHIPIIALTANAMPQAVADGLAAGFFRYLTKPVAQEDLLDAIDSALASLKPHPNA</sequence>
<dbReference type="InterPro" id="IPR036890">
    <property type="entry name" value="HATPase_C_sf"/>
</dbReference>
<reference evidence="12 13" key="1">
    <citation type="submission" date="2020-05" db="EMBL/GenBank/DDBJ databases">
        <title>Aquincola sp. isolate from soil.</title>
        <authorList>
            <person name="Han J."/>
            <person name="Kim D.-U."/>
        </authorList>
    </citation>
    <scope>NUCLEOTIDE SEQUENCE [LARGE SCALE GENOMIC DNA]</scope>
    <source>
        <strain evidence="12 13">S2</strain>
    </source>
</reference>
<feature type="domain" description="HAMP" evidence="11">
    <location>
        <begin position="180"/>
        <end position="233"/>
    </location>
</feature>
<dbReference type="PANTHER" id="PTHR43047:SF72">
    <property type="entry name" value="OSMOSENSING HISTIDINE PROTEIN KINASE SLN1"/>
    <property type="match status" value="1"/>
</dbReference>
<dbReference type="SUPFAM" id="SSF158472">
    <property type="entry name" value="HAMP domain-like"/>
    <property type="match status" value="1"/>
</dbReference>
<organism evidence="12 13">
    <name type="scientific">Pseudaquabacterium terrae</name>
    <dbReference type="NCBI Taxonomy" id="2732868"/>
    <lineage>
        <taxon>Bacteria</taxon>
        <taxon>Pseudomonadati</taxon>
        <taxon>Pseudomonadota</taxon>
        <taxon>Betaproteobacteria</taxon>
        <taxon>Burkholderiales</taxon>
        <taxon>Sphaerotilaceae</taxon>
        <taxon>Pseudaquabacterium</taxon>
    </lineage>
</organism>
<dbReference type="PROSITE" id="PS50109">
    <property type="entry name" value="HIS_KIN"/>
    <property type="match status" value="1"/>
</dbReference>
<evidence type="ECO:0000256" key="4">
    <source>
        <dbReference type="ARBA" id="ARBA00022553"/>
    </source>
</evidence>
<keyword evidence="8" id="KW-0175">Coiled coil</keyword>
<dbReference type="InterPro" id="IPR003660">
    <property type="entry name" value="HAMP_dom"/>
</dbReference>
<dbReference type="Pfam" id="PF00072">
    <property type="entry name" value="Response_reg"/>
    <property type="match status" value="1"/>
</dbReference>
<evidence type="ECO:0000256" key="6">
    <source>
        <dbReference type="ARBA" id="ARBA00022777"/>
    </source>
</evidence>
<feature type="coiled-coil region" evidence="8">
    <location>
        <begin position="225"/>
        <end position="294"/>
    </location>
</feature>
<dbReference type="Proteomes" id="UP000737171">
    <property type="component" value="Unassembled WGS sequence"/>
</dbReference>
<dbReference type="InterPro" id="IPR004358">
    <property type="entry name" value="Sig_transdc_His_kin-like_C"/>
</dbReference>
<comment type="caution">
    <text evidence="12">The sequence shown here is derived from an EMBL/GenBank/DDBJ whole genome shotgun (WGS) entry which is preliminary data.</text>
</comment>
<dbReference type="SMART" id="SM00388">
    <property type="entry name" value="HisKA"/>
    <property type="match status" value="1"/>
</dbReference>
<dbReference type="SUPFAM" id="SSF55874">
    <property type="entry name" value="ATPase domain of HSP90 chaperone/DNA topoisomerase II/histidine kinase"/>
    <property type="match status" value="1"/>
</dbReference>
<feature type="modified residue" description="4-aspartylphosphate" evidence="7">
    <location>
        <position position="595"/>
    </location>
</feature>
<dbReference type="SMART" id="SM00304">
    <property type="entry name" value="HAMP"/>
    <property type="match status" value="1"/>
</dbReference>
<dbReference type="InterPro" id="IPR033417">
    <property type="entry name" value="CHASE8"/>
</dbReference>
<dbReference type="SUPFAM" id="SSF52172">
    <property type="entry name" value="CheY-like"/>
    <property type="match status" value="1"/>
</dbReference>
<dbReference type="SMART" id="SM00448">
    <property type="entry name" value="REC"/>
    <property type="match status" value="1"/>
</dbReference>
<dbReference type="RefSeq" id="WP_173121577.1">
    <property type="nucleotide sequence ID" value="NZ_JABRWJ010000002.1"/>
</dbReference>
<dbReference type="PROSITE" id="PS50110">
    <property type="entry name" value="RESPONSE_REGULATORY"/>
    <property type="match status" value="1"/>
</dbReference>
<dbReference type="Gene3D" id="1.10.287.130">
    <property type="match status" value="1"/>
</dbReference>
<dbReference type="SMART" id="SM00387">
    <property type="entry name" value="HATPase_c"/>
    <property type="match status" value="1"/>
</dbReference>
<dbReference type="EMBL" id="JABRWJ010000002">
    <property type="protein sequence ID" value="NRF66473.1"/>
    <property type="molecule type" value="Genomic_DNA"/>
</dbReference>
<dbReference type="PRINTS" id="PR00344">
    <property type="entry name" value="BCTRLSENSOR"/>
</dbReference>
<dbReference type="SUPFAM" id="SSF47384">
    <property type="entry name" value="Homodimeric domain of signal transducing histidine kinase"/>
    <property type="match status" value="1"/>
</dbReference>
<evidence type="ECO:0000259" key="9">
    <source>
        <dbReference type="PROSITE" id="PS50109"/>
    </source>
</evidence>
<evidence type="ECO:0000313" key="12">
    <source>
        <dbReference type="EMBL" id="NRF66473.1"/>
    </source>
</evidence>
<accession>A0ABX2EC18</accession>
<evidence type="ECO:0000256" key="1">
    <source>
        <dbReference type="ARBA" id="ARBA00000085"/>
    </source>
</evidence>
<evidence type="ECO:0000256" key="5">
    <source>
        <dbReference type="ARBA" id="ARBA00022679"/>
    </source>
</evidence>
<feature type="domain" description="Response regulatory" evidence="10">
    <location>
        <begin position="545"/>
        <end position="662"/>
    </location>
</feature>
<comment type="catalytic activity">
    <reaction evidence="1">
        <text>ATP + protein L-histidine = ADP + protein N-phospho-L-histidine.</text>
        <dbReference type="EC" id="2.7.13.3"/>
    </reaction>
</comment>
<evidence type="ECO:0000256" key="2">
    <source>
        <dbReference type="ARBA" id="ARBA00004370"/>
    </source>
</evidence>
<dbReference type="EC" id="2.7.13.3" evidence="3"/>
<dbReference type="Pfam" id="PF17152">
    <property type="entry name" value="CHASE8"/>
    <property type="match status" value="1"/>
</dbReference>
<dbReference type="InterPro" id="IPR003661">
    <property type="entry name" value="HisK_dim/P_dom"/>
</dbReference>
<dbReference type="CDD" id="cd00082">
    <property type="entry name" value="HisKA"/>
    <property type="match status" value="1"/>
</dbReference>
<name>A0ABX2EC18_9BURK</name>
<evidence type="ECO:0000313" key="13">
    <source>
        <dbReference type="Proteomes" id="UP000737171"/>
    </source>
</evidence>
<keyword evidence="13" id="KW-1185">Reference proteome</keyword>
<evidence type="ECO:0000259" key="11">
    <source>
        <dbReference type="PROSITE" id="PS50885"/>
    </source>
</evidence>
<dbReference type="Pfam" id="PF00672">
    <property type="entry name" value="HAMP"/>
    <property type="match status" value="1"/>
</dbReference>
<dbReference type="Pfam" id="PF02518">
    <property type="entry name" value="HATPase_c"/>
    <property type="match status" value="1"/>
</dbReference>
<proteinExistence type="predicted"/>
<dbReference type="PANTHER" id="PTHR43047">
    <property type="entry name" value="TWO-COMPONENT HISTIDINE PROTEIN KINASE"/>
    <property type="match status" value="1"/>
</dbReference>
<evidence type="ECO:0000256" key="8">
    <source>
        <dbReference type="SAM" id="Coils"/>
    </source>
</evidence>
<dbReference type="PROSITE" id="PS50885">
    <property type="entry name" value="HAMP"/>
    <property type="match status" value="1"/>
</dbReference>
<dbReference type="CDD" id="cd06225">
    <property type="entry name" value="HAMP"/>
    <property type="match status" value="1"/>
</dbReference>
<keyword evidence="4 7" id="KW-0597">Phosphoprotein</keyword>
<dbReference type="InterPro" id="IPR036097">
    <property type="entry name" value="HisK_dim/P_sf"/>
</dbReference>
<keyword evidence="5" id="KW-0808">Transferase</keyword>
<dbReference type="Gene3D" id="3.40.50.2300">
    <property type="match status" value="1"/>
</dbReference>
<evidence type="ECO:0000256" key="3">
    <source>
        <dbReference type="ARBA" id="ARBA00012438"/>
    </source>
</evidence>
<evidence type="ECO:0000256" key="7">
    <source>
        <dbReference type="PROSITE-ProRule" id="PRU00169"/>
    </source>
</evidence>
<comment type="subcellular location">
    <subcellularLocation>
        <location evidence="2">Membrane</location>
    </subcellularLocation>
</comment>
<keyword evidence="6" id="KW-0418">Kinase</keyword>
<dbReference type="Gene3D" id="3.30.565.10">
    <property type="entry name" value="Histidine kinase-like ATPase, C-terminal domain"/>
    <property type="match status" value="1"/>
</dbReference>
<dbReference type="InterPro" id="IPR003594">
    <property type="entry name" value="HATPase_dom"/>
</dbReference>